<dbReference type="Pfam" id="PF00069">
    <property type="entry name" value="Pkinase"/>
    <property type="match status" value="1"/>
</dbReference>
<evidence type="ECO:0000256" key="4">
    <source>
        <dbReference type="ARBA" id="ARBA00022737"/>
    </source>
</evidence>
<dbReference type="PROSITE" id="PS00108">
    <property type="entry name" value="PROTEIN_KINASE_ST"/>
    <property type="match status" value="1"/>
</dbReference>
<dbReference type="PANTHER" id="PTHR24342:SF20">
    <property type="entry name" value="MYOSIN LIGHT CHAIN KINASE, SMOOTH MUSCLE"/>
    <property type="match status" value="1"/>
</dbReference>
<dbReference type="AlphaFoldDB" id="G3P0Z6"/>
<dbReference type="Ensembl" id="ENSGACT00000011292.2">
    <property type="protein sequence ID" value="ENSGACP00000011269.2"/>
    <property type="gene ID" value="ENSGACG00000008527.2"/>
</dbReference>
<evidence type="ECO:0000256" key="3">
    <source>
        <dbReference type="ARBA" id="ARBA00022679"/>
    </source>
</evidence>
<evidence type="ECO:0000256" key="6">
    <source>
        <dbReference type="ARBA" id="ARBA00022777"/>
    </source>
</evidence>
<name>G3P0Z6_GASAC</name>
<feature type="region of interest" description="Disordered" evidence="9">
    <location>
        <begin position="144"/>
        <end position="172"/>
    </location>
</feature>
<dbReference type="SUPFAM" id="SSF56112">
    <property type="entry name" value="Protein kinase-like (PK-like)"/>
    <property type="match status" value="1"/>
</dbReference>
<feature type="domain" description="Ig-like" evidence="11">
    <location>
        <begin position="531"/>
        <end position="620"/>
    </location>
</feature>
<evidence type="ECO:0000259" key="11">
    <source>
        <dbReference type="PROSITE" id="PS50835"/>
    </source>
</evidence>
<dbReference type="Proteomes" id="UP000007635">
    <property type="component" value="Chromosome XI"/>
</dbReference>
<keyword evidence="4" id="KW-0677">Repeat</keyword>
<dbReference type="FunFam" id="2.60.40.10:FF:000080">
    <property type="entry name" value="Myosin light chain kinase, smooth muscle"/>
    <property type="match status" value="1"/>
</dbReference>
<dbReference type="InterPro" id="IPR011009">
    <property type="entry name" value="Kinase-like_dom_sf"/>
</dbReference>
<evidence type="ECO:0000256" key="5">
    <source>
        <dbReference type="ARBA" id="ARBA00022741"/>
    </source>
</evidence>
<dbReference type="SUPFAM" id="SSF49265">
    <property type="entry name" value="Fibronectin type III"/>
    <property type="match status" value="1"/>
</dbReference>
<evidence type="ECO:0000259" key="12">
    <source>
        <dbReference type="PROSITE" id="PS50853"/>
    </source>
</evidence>
<keyword evidence="5" id="KW-0547">Nucleotide-binding</keyword>
<dbReference type="GO" id="GO:0005634">
    <property type="term" value="C:nucleus"/>
    <property type="evidence" value="ECO:0007669"/>
    <property type="project" value="TreeGrafter"/>
</dbReference>
<sequence length="623" mass="69233">HFEVTVGQSARVTCFFAGRPPVASCWIRHKEQVHQLCCALIMNEVSSFLTPRQRAYHLTPERPQPPASCPVVCVESAHGLVLSWSGPCYDGGSAVLGYVVEAKSESGGWSELTGQCESTSYRVSSGLQPRRSYSFRVRAYNAVGASEPGPESPEVTMEGKEKPKDEEGPQQAYSSVAINSTQKVTDHYSLQERLGMGKFGLVYKLTHKETGRVNAGKFYKGRRAKEREAARKEIELMNHLHHPKLVQCLAAYDHSPEMVMVMEFIAGGELFERIVDDNFEHTESASVSYMHQILEGISFMHKQSIVHLDLKPENIVCVDTTGTSIKIIDFGLASRLDSNTPLKVMHGTPEFVAPEVINYEPVFFTTDMWSIGVICYILLSGESPFQGNNDAETLALVTAAEWEFDESFEEITDQAKHFISSLLHKDTRRRMSSEEALAHPWMAFEPGDEATSRSLSKDRLKRFLARQKWKKAGKALLALKRMALLSRAESSASGSPTSPRAGETLTFFYRRLIQTFLFAVASLELKMQGPPHFTQSLADQTVGRGSRARLSCHLTGYPDPEVVWLCGDEPVEESPTAQIEYEEDGCCTLVLARVGPEDGNVYTCRATNDHGEASCSAKLVVQR</sequence>
<feature type="domain" description="Protein kinase" evidence="10">
    <location>
        <begin position="188"/>
        <end position="442"/>
    </location>
</feature>
<evidence type="ECO:0000256" key="2">
    <source>
        <dbReference type="ARBA" id="ARBA00022527"/>
    </source>
</evidence>
<dbReference type="GO" id="GO:0043065">
    <property type="term" value="P:positive regulation of apoptotic process"/>
    <property type="evidence" value="ECO:0007669"/>
    <property type="project" value="TreeGrafter"/>
</dbReference>
<reference evidence="13" key="3">
    <citation type="submission" date="2025-09" db="UniProtKB">
        <authorList>
            <consortium name="Ensembl"/>
        </authorList>
    </citation>
    <scope>IDENTIFICATION</scope>
</reference>
<dbReference type="Bgee" id="ENSGACG00000008527">
    <property type="expression patterns" value="Expressed in intestinal epithelial cell and 7 other cell types or tissues"/>
</dbReference>
<dbReference type="CDD" id="cd00063">
    <property type="entry name" value="FN3"/>
    <property type="match status" value="1"/>
</dbReference>
<dbReference type="STRING" id="69293.ENSGACP00000011269"/>
<keyword evidence="7" id="KW-0067">ATP-binding</keyword>
<proteinExistence type="inferred from homology"/>
<reference evidence="13 14" key="1">
    <citation type="journal article" date="2021" name="G3 (Bethesda)">
        <title>Improved contiguity of the threespine stickleback genome using long-read sequencing.</title>
        <authorList>
            <person name="Nath S."/>
            <person name="Shaw D.E."/>
            <person name="White M.A."/>
        </authorList>
    </citation>
    <scope>NUCLEOTIDE SEQUENCE [LARGE SCALE GENOMIC DNA]</scope>
    <source>
        <strain evidence="13 14">Lake Benthic</strain>
    </source>
</reference>
<evidence type="ECO:0000256" key="7">
    <source>
        <dbReference type="ARBA" id="ARBA00022840"/>
    </source>
</evidence>
<accession>G3P0Z6</accession>
<organism evidence="13 14">
    <name type="scientific">Gasterosteus aculeatus aculeatus</name>
    <name type="common">three-spined stickleback</name>
    <dbReference type="NCBI Taxonomy" id="481459"/>
    <lineage>
        <taxon>Eukaryota</taxon>
        <taxon>Metazoa</taxon>
        <taxon>Chordata</taxon>
        <taxon>Craniata</taxon>
        <taxon>Vertebrata</taxon>
        <taxon>Euteleostomi</taxon>
        <taxon>Actinopterygii</taxon>
        <taxon>Neopterygii</taxon>
        <taxon>Teleostei</taxon>
        <taxon>Neoteleostei</taxon>
        <taxon>Acanthomorphata</taxon>
        <taxon>Eupercaria</taxon>
        <taxon>Perciformes</taxon>
        <taxon>Cottioidei</taxon>
        <taxon>Gasterosteales</taxon>
        <taxon>Gasterosteidae</taxon>
        <taxon>Gasterosteus</taxon>
    </lineage>
</organism>
<dbReference type="InterPro" id="IPR000719">
    <property type="entry name" value="Prot_kinase_dom"/>
</dbReference>
<dbReference type="OMA" id="HYNLQEK"/>
<dbReference type="InterPro" id="IPR008271">
    <property type="entry name" value="Ser/Thr_kinase_AS"/>
</dbReference>
<keyword evidence="3" id="KW-0808">Transferase</keyword>
<evidence type="ECO:0000256" key="9">
    <source>
        <dbReference type="SAM" id="MobiDB-lite"/>
    </source>
</evidence>
<dbReference type="Pfam" id="PF07679">
    <property type="entry name" value="I-set"/>
    <property type="match status" value="1"/>
</dbReference>
<dbReference type="InterPro" id="IPR003599">
    <property type="entry name" value="Ig_sub"/>
</dbReference>
<dbReference type="InterPro" id="IPR036116">
    <property type="entry name" value="FN3_sf"/>
</dbReference>
<dbReference type="Pfam" id="PF00041">
    <property type="entry name" value="fn3"/>
    <property type="match status" value="1"/>
</dbReference>
<dbReference type="GO" id="GO:0035556">
    <property type="term" value="P:intracellular signal transduction"/>
    <property type="evidence" value="ECO:0007669"/>
    <property type="project" value="TreeGrafter"/>
</dbReference>
<dbReference type="PANTHER" id="PTHR24342">
    <property type="entry name" value="SERINE/THREONINE-PROTEIN KINASE 17"/>
    <property type="match status" value="1"/>
</dbReference>
<dbReference type="SUPFAM" id="SSF48726">
    <property type="entry name" value="Immunoglobulin"/>
    <property type="match status" value="1"/>
</dbReference>
<dbReference type="SMART" id="SM00060">
    <property type="entry name" value="FN3"/>
    <property type="match status" value="1"/>
</dbReference>
<feature type="compositionally biased region" description="Basic and acidic residues" evidence="9">
    <location>
        <begin position="157"/>
        <end position="167"/>
    </location>
</feature>
<feature type="domain" description="Fibronectin type-III" evidence="12">
    <location>
        <begin position="62"/>
        <end position="159"/>
    </location>
</feature>
<evidence type="ECO:0000259" key="10">
    <source>
        <dbReference type="PROSITE" id="PS50011"/>
    </source>
</evidence>
<dbReference type="PROSITE" id="PS50011">
    <property type="entry name" value="PROTEIN_KINASE_DOM"/>
    <property type="match status" value="1"/>
</dbReference>
<dbReference type="InterPro" id="IPR036179">
    <property type="entry name" value="Ig-like_dom_sf"/>
</dbReference>
<evidence type="ECO:0000256" key="8">
    <source>
        <dbReference type="ARBA" id="ARBA00023319"/>
    </source>
</evidence>
<dbReference type="Gene3D" id="3.30.200.20">
    <property type="entry name" value="Phosphorylase Kinase, domain 1"/>
    <property type="match status" value="1"/>
</dbReference>
<dbReference type="SMART" id="SM00409">
    <property type="entry name" value="IG"/>
    <property type="match status" value="1"/>
</dbReference>
<evidence type="ECO:0000313" key="13">
    <source>
        <dbReference type="Ensembl" id="ENSGACP00000011269.2"/>
    </source>
</evidence>
<comment type="similarity">
    <text evidence="1">Belongs to the protein kinase superfamily. CAMK Ser/Thr protein kinase family.</text>
</comment>
<protein>
    <submittedName>
        <fullName evidence="13">Myosin, light chain kinase 5</fullName>
    </submittedName>
</protein>
<dbReference type="InterPro" id="IPR007110">
    <property type="entry name" value="Ig-like_dom"/>
</dbReference>
<dbReference type="PROSITE" id="PS50853">
    <property type="entry name" value="FN3"/>
    <property type="match status" value="1"/>
</dbReference>
<dbReference type="InterPro" id="IPR013783">
    <property type="entry name" value="Ig-like_fold"/>
</dbReference>
<dbReference type="SMART" id="SM00220">
    <property type="entry name" value="S_TKc"/>
    <property type="match status" value="1"/>
</dbReference>
<keyword evidence="14" id="KW-1185">Reference proteome</keyword>
<evidence type="ECO:0000256" key="1">
    <source>
        <dbReference type="ARBA" id="ARBA00006692"/>
    </source>
</evidence>
<dbReference type="FunCoup" id="G3P0Z6">
    <property type="interactions" value="89"/>
</dbReference>
<dbReference type="InterPro" id="IPR003961">
    <property type="entry name" value="FN3_dom"/>
</dbReference>
<dbReference type="Gene3D" id="2.60.40.10">
    <property type="entry name" value="Immunoglobulins"/>
    <property type="match status" value="2"/>
</dbReference>
<dbReference type="PROSITE" id="PS50835">
    <property type="entry name" value="IG_LIKE"/>
    <property type="match status" value="1"/>
</dbReference>
<dbReference type="GO" id="GO:0005524">
    <property type="term" value="F:ATP binding"/>
    <property type="evidence" value="ECO:0007669"/>
    <property type="project" value="UniProtKB-KW"/>
</dbReference>
<dbReference type="InParanoid" id="G3P0Z6"/>
<dbReference type="FunFam" id="1.10.510.10:FF:000321">
    <property type="entry name" value="Bent, isoform C"/>
    <property type="match status" value="1"/>
</dbReference>
<dbReference type="eggNOG" id="KOG0613">
    <property type="taxonomic scope" value="Eukaryota"/>
</dbReference>
<evidence type="ECO:0000313" key="14">
    <source>
        <dbReference type="Proteomes" id="UP000007635"/>
    </source>
</evidence>
<keyword evidence="6" id="KW-0418">Kinase</keyword>
<dbReference type="SMART" id="SM00408">
    <property type="entry name" value="IGc2"/>
    <property type="match status" value="1"/>
</dbReference>
<keyword evidence="8" id="KW-0393">Immunoglobulin domain</keyword>
<dbReference type="InterPro" id="IPR013098">
    <property type="entry name" value="Ig_I-set"/>
</dbReference>
<dbReference type="InterPro" id="IPR003598">
    <property type="entry name" value="Ig_sub2"/>
</dbReference>
<reference evidence="13" key="2">
    <citation type="submission" date="2025-08" db="UniProtKB">
        <authorList>
            <consortium name="Ensembl"/>
        </authorList>
    </citation>
    <scope>IDENTIFICATION</scope>
</reference>
<dbReference type="Gene3D" id="1.10.510.10">
    <property type="entry name" value="Transferase(Phosphotransferase) domain 1"/>
    <property type="match status" value="1"/>
</dbReference>
<dbReference type="GeneTree" id="ENSGT00940000163949"/>
<keyword evidence="2" id="KW-0723">Serine/threonine-protein kinase</keyword>
<dbReference type="GO" id="GO:0004674">
    <property type="term" value="F:protein serine/threonine kinase activity"/>
    <property type="evidence" value="ECO:0007669"/>
    <property type="project" value="UniProtKB-KW"/>
</dbReference>